<dbReference type="Pfam" id="PF03446">
    <property type="entry name" value="NAD_binding_2"/>
    <property type="match status" value="1"/>
</dbReference>
<organism evidence="4 5">
    <name type="scientific">Aspergillus tamarii</name>
    <dbReference type="NCBI Taxonomy" id="41984"/>
    <lineage>
        <taxon>Eukaryota</taxon>
        <taxon>Fungi</taxon>
        <taxon>Dikarya</taxon>
        <taxon>Ascomycota</taxon>
        <taxon>Pezizomycotina</taxon>
        <taxon>Eurotiomycetes</taxon>
        <taxon>Eurotiomycetidae</taxon>
        <taxon>Eurotiales</taxon>
        <taxon>Aspergillaceae</taxon>
        <taxon>Aspergillus</taxon>
        <taxon>Aspergillus subgen. Circumdati</taxon>
    </lineage>
</organism>
<dbReference type="GO" id="GO:0000785">
    <property type="term" value="C:chromatin"/>
    <property type="evidence" value="ECO:0007669"/>
    <property type="project" value="TreeGrafter"/>
</dbReference>
<gene>
    <name evidence="4" type="ORF">BDV40DRAFT_293428</name>
</gene>
<feature type="domain" description="6-phosphogluconate dehydrogenase NADP-binding" evidence="2">
    <location>
        <begin position="1"/>
        <end position="132"/>
    </location>
</feature>
<reference evidence="4 5" key="1">
    <citation type="submission" date="2019-04" db="EMBL/GenBank/DDBJ databases">
        <title>Friends and foes A comparative genomics study of 23 Aspergillus species from section Flavi.</title>
        <authorList>
            <consortium name="DOE Joint Genome Institute"/>
            <person name="Kjaerbolling I."/>
            <person name="Vesth T."/>
            <person name="Frisvad J.C."/>
            <person name="Nybo J.L."/>
            <person name="Theobald S."/>
            <person name="Kildgaard S."/>
            <person name="Isbrandt T."/>
            <person name="Kuo A."/>
            <person name="Sato A."/>
            <person name="Lyhne E.K."/>
            <person name="Kogle M.E."/>
            <person name="Wiebenga A."/>
            <person name="Kun R.S."/>
            <person name="Lubbers R.J."/>
            <person name="Makela M.R."/>
            <person name="Barry K."/>
            <person name="Chovatia M."/>
            <person name="Clum A."/>
            <person name="Daum C."/>
            <person name="Haridas S."/>
            <person name="He G."/>
            <person name="LaButti K."/>
            <person name="Lipzen A."/>
            <person name="Mondo S."/>
            <person name="Riley R."/>
            <person name="Salamov A."/>
            <person name="Simmons B.A."/>
            <person name="Magnuson J.K."/>
            <person name="Henrissat B."/>
            <person name="Mortensen U.H."/>
            <person name="Larsen T.O."/>
            <person name="Devries R.P."/>
            <person name="Grigoriev I.V."/>
            <person name="Machida M."/>
            <person name="Baker S.E."/>
            <person name="Andersen M.R."/>
        </authorList>
    </citation>
    <scope>NUCLEOTIDE SEQUENCE [LARGE SCALE GENOMIC DNA]</scope>
    <source>
        <strain evidence="4 5">CBS 117626</strain>
    </source>
</reference>
<dbReference type="OrthoDB" id="435038at2759"/>
<dbReference type="PIRSF" id="PIRSF000103">
    <property type="entry name" value="HIBADH"/>
    <property type="match status" value="1"/>
</dbReference>
<dbReference type="Proteomes" id="UP000326950">
    <property type="component" value="Unassembled WGS sequence"/>
</dbReference>
<dbReference type="PANTHER" id="PTHR43580:SF2">
    <property type="entry name" value="CYTOKINE-LIKE NUCLEAR FACTOR N-PAC"/>
    <property type="match status" value="1"/>
</dbReference>
<dbReference type="GO" id="GO:0050661">
    <property type="term" value="F:NADP binding"/>
    <property type="evidence" value="ECO:0007669"/>
    <property type="project" value="InterPro"/>
</dbReference>
<dbReference type="InterPro" id="IPR051265">
    <property type="entry name" value="HIBADH-related_NP60_sf"/>
</dbReference>
<name>A0A5N6UD86_ASPTM</name>
<sequence>MGSALARAFLTKGHKVTVWNRSPAKAAPLAVVGAPLVITCITNSDAFRDTMENLPPSLGSDRILIDFTTSCPSQINQSAKTATKLRFKAYIHGAVMAFPAQVGREESFLYYSGNRSAFTSVESILSALGTPVYLDDDPISAALQEVIIVSSMYSWWAGLLQSIALLRTTKQVKVGRQAVSGFFEETLAPLYAHSVEIFRTMCTEIDSGKYETRGDGARLALHLASLRNFSRTLVDQGVSYEIIKPIVALVDERISQGGEDEELSALIEALSGSGSAKAPA</sequence>
<keyword evidence="5" id="KW-1185">Reference proteome</keyword>
<dbReference type="GO" id="GO:0016491">
    <property type="term" value="F:oxidoreductase activity"/>
    <property type="evidence" value="ECO:0007669"/>
    <property type="project" value="UniProtKB-KW"/>
</dbReference>
<proteinExistence type="predicted"/>
<dbReference type="SUPFAM" id="SSF51735">
    <property type="entry name" value="NAD(P)-binding Rossmann-fold domains"/>
    <property type="match status" value="1"/>
</dbReference>
<dbReference type="GO" id="GO:0031491">
    <property type="term" value="F:nucleosome binding"/>
    <property type="evidence" value="ECO:0007669"/>
    <property type="project" value="TreeGrafter"/>
</dbReference>
<evidence type="ECO:0000256" key="1">
    <source>
        <dbReference type="ARBA" id="ARBA00023002"/>
    </source>
</evidence>
<protein>
    <submittedName>
        <fullName evidence="4">Uncharacterized protein</fullName>
    </submittedName>
</protein>
<dbReference type="PANTHER" id="PTHR43580">
    <property type="entry name" value="OXIDOREDUCTASE GLYR1-RELATED"/>
    <property type="match status" value="1"/>
</dbReference>
<dbReference type="AlphaFoldDB" id="A0A5N6UD86"/>
<evidence type="ECO:0000259" key="2">
    <source>
        <dbReference type="Pfam" id="PF03446"/>
    </source>
</evidence>
<feature type="domain" description="NADPH-dependent reductive aminase-like C-terminal" evidence="3">
    <location>
        <begin position="137"/>
        <end position="271"/>
    </location>
</feature>
<dbReference type="EMBL" id="ML738756">
    <property type="protein sequence ID" value="KAE8156557.1"/>
    <property type="molecule type" value="Genomic_DNA"/>
</dbReference>
<evidence type="ECO:0000313" key="5">
    <source>
        <dbReference type="Proteomes" id="UP000326950"/>
    </source>
</evidence>
<evidence type="ECO:0000259" key="3">
    <source>
        <dbReference type="Pfam" id="PF21761"/>
    </source>
</evidence>
<dbReference type="Pfam" id="PF21761">
    <property type="entry name" value="RedAm-like_C"/>
    <property type="match status" value="1"/>
</dbReference>
<dbReference type="InterPro" id="IPR015815">
    <property type="entry name" value="HIBADH-related"/>
</dbReference>
<dbReference type="InterPro" id="IPR006115">
    <property type="entry name" value="6PGDH_NADP-bd"/>
</dbReference>
<dbReference type="InterPro" id="IPR013328">
    <property type="entry name" value="6PGD_dom2"/>
</dbReference>
<dbReference type="GO" id="GO:0140673">
    <property type="term" value="P:transcription elongation-coupled chromatin remodeling"/>
    <property type="evidence" value="ECO:0007669"/>
    <property type="project" value="TreeGrafter"/>
</dbReference>
<dbReference type="Gene3D" id="3.40.50.720">
    <property type="entry name" value="NAD(P)-binding Rossmann-like Domain"/>
    <property type="match status" value="1"/>
</dbReference>
<evidence type="ECO:0000313" key="4">
    <source>
        <dbReference type="EMBL" id="KAE8156557.1"/>
    </source>
</evidence>
<dbReference type="Gene3D" id="1.10.1040.10">
    <property type="entry name" value="N-(1-d-carboxylethyl)-l-norvaline Dehydrogenase, domain 2"/>
    <property type="match status" value="1"/>
</dbReference>
<dbReference type="InterPro" id="IPR036291">
    <property type="entry name" value="NAD(P)-bd_dom_sf"/>
</dbReference>
<dbReference type="GO" id="GO:0003677">
    <property type="term" value="F:DNA binding"/>
    <property type="evidence" value="ECO:0007669"/>
    <property type="project" value="TreeGrafter"/>
</dbReference>
<keyword evidence="1" id="KW-0560">Oxidoreductase</keyword>
<accession>A0A5N6UD86</accession>
<dbReference type="InterPro" id="IPR048666">
    <property type="entry name" value="RedAm-like_C"/>
</dbReference>